<dbReference type="PROSITE" id="PS51340">
    <property type="entry name" value="MOSC"/>
    <property type="match status" value="1"/>
</dbReference>
<dbReference type="EMBL" id="FNFO01000003">
    <property type="protein sequence ID" value="SDK77654.1"/>
    <property type="molecule type" value="Genomic_DNA"/>
</dbReference>
<dbReference type="InterPro" id="IPR005303">
    <property type="entry name" value="MOCOS_middle"/>
</dbReference>
<dbReference type="SUPFAM" id="SSF141673">
    <property type="entry name" value="MOSC N-terminal domain-like"/>
    <property type="match status" value="1"/>
</dbReference>
<keyword evidence="3" id="KW-1185">Reference proteome</keyword>
<name>A0A1G9ENG2_9BACT</name>
<dbReference type="RefSeq" id="WP_089681526.1">
    <property type="nucleotide sequence ID" value="NZ_FNFO01000003.1"/>
</dbReference>
<dbReference type="Proteomes" id="UP000198510">
    <property type="component" value="Unassembled WGS sequence"/>
</dbReference>
<dbReference type="InterPro" id="IPR005302">
    <property type="entry name" value="MoCF_Sase_C"/>
</dbReference>
<dbReference type="Pfam" id="PF03476">
    <property type="entry name" value="MOSC_N"/>
    <property type="match status" value="1"/>
</dbReference>
<dbReference type="STRING" id="1075417.SAMN05421823_103533"/>
<dbReference type="GO" id="GO:0030151">
    <property type="term" value="F:molybdenum ion binding"/>
    <property type="evidence" value="ECO:0007669"/>
    <property type="project" value="InterPro"/>
</dbReference>
<gene>
    <name evidence="2" type="ORF">SAMN05421823_103533</name>
</gene>
<protein>
    <recommendedName>
        <fullName evidence="1">MOSC domain-containing protein</fullName>
    </recommendedName>
</protein>
<evidence type="ECO:0000313" key="3">
    <source>
        <dbReference type="Proteomes" id="UP000198510"/>
    </source>
</evidence>
<dbReference type="AlphaFoldDB" id="A0A1G9ENG2"/>
<proteinExistence type="predicted"/>
<reference evidence="2 3" key="1">
    <citation type="submission" date="2016-10" db="EMBL/GenBank/DDBJ databases">
        <authorList>
            <person name="de Groot N.N."/>
        </authorList>
    </citation>
    <scope>NUCLEOTIDE SEQUENCE [LARGE SCALE GENOMIC DNA]</scope>
    <source>
        <strain evidence="2 3">DSM 25186</strain>
    </source>
</reference>
<feature type="domain" description="MOSC" evidence="1">
    <location>
        <begin position="86"/>
        <end position="256"/>
    </location>
</feature>
<dbReference type="Pfam" id="PF03473">
    <property type="entry name" value="MOSC"/>
    <property type="match status" value="1"/>
</dbReference>
<dbReference type="OrthoDB" id="581532at2"/>
<evidence type="ECO:0000313" key="2">
    <source>
        <dbReference type="EMBL" id="SDK77654.1"/>
    </source>
</evidence>
<dbReference type="GO" id="GO:0003824">
    <property type="term" value="F:catalytic activity"/>
    <property type="evidence" value="ECO:0007669"/>
    <property type="project" value="InterPro"/>
</dbReference>
<organism evidence="2 3">
    <name type="scientific">Catalinimonas alkaloidigena</name>
    <dbReference type="NCBI Taxonomy" id="1075417"/>
    <lineage>
        <taxon>Bacteria</taxon>
        <taxon>Pseudomonadati</taxon>
        <taxon>Bacteroidota</taxon>
        <taxon>Cytophagia</taxon>
        <taxon>Cytophagales</taxon>
        <taxon>Catalimonadaceae</taxon>
        <taxon>Catalinimonas</taxon>
    </lineage>
</organism>
<sequence length="256" mass="28857">MPHLSRILVYPIKSMDGVSVSESELTAGGALGFDRRWAFFDENDRTVNAKKYPAIQQIRADFQLAQQQVTFETATGRATFDLEAESNLLEQWASDYFGKHVFLRRSEQNGFPDDDERPGPTVISEASLQEVARWFGLTTDEVRRRFRANLEIGGVEAPFWEDQLCGRLPAQPVAFSIGNVRFEGLKMCARCPVPSRNSYTGQAEPVTFSKEFSAKREQSLPSWASPAQFPHFYFLSVNTRITAGNHIRVGDALQLL</sequence>
<accession>A0A1G9ENG2</accession>
<dbReference type="GO" id="GO:0030170">
    <property type="term" value="F:pyridoxal phosphate binding"/>
    <property type="evidence" value="ECO:0007669"/>
    <property type="project" value="InterPro"/>
</dbReference>
<evidence type="ECO:0000259" key="1">
    <source>
        <dbReference type="PROSITE" id="PS51340"/>
    </source>
</evidence>